<gene>
    <name evidence="2" type="ORF">RAK27_09735</name>
</gene>
<evidence type="ECO:0000313" key="3">
    <source>
        <dbReference type="Proteomes" id="UP001290462"/>
    </source>
</evidence>
<sequence>MNYFITDKNNKEFFVLFHGTGGNEYSLLSVSGDLNPEAGVISFLGNSGTGTTRRFFNPLVEGTLDRADFNQNVTNFLDTWTEIKPQNAKLTFIGYSNGANFLLGILEKAPEIADKIILMHPANLGYSFKEQTNTPILLTYGANDYMVPPGDVLALANQMKPFFPKLEAKLLDSGHEVTDLEVKTIKNFLNQY</sequence>
<name>A0AAW9K397_CARML</name>
<dbReference type="Proteomes" id="UP001290462">
    <property type="component" value="Unassembled WGS sequence"/>
</dbReference>
<dbReference type="SUPFAM" id="SSF53474">
    <property type="entry name" value="alpha/beta-Hydrolases"/>
    <property type="match status" value="1"/>
</dbReference>
<organism evidence="2 3">
    <name type="scientific">Carnobacterium maltaromaticum</name>
    <name type="common">Carnobacterium piscicola</name>
    <dbReference type="NCBI Taxonomy" id="2751"/>
    <lineage>
        <taxon>Bacteria</taxon>
        <taxon>Bacillati</taxon>
        <taxon>Bacillota</taxon>
        <taxon>Bacilli</taxon>
        <taxon>Lactobacillales</taxon>
        <taxon>Carnobacteriaceae</taxon>
        <taxon>Carnobacterium</taxon>
    </lineage>
</organism>
<dbReference type="Pfam" id="PF02230">
    <property type="entry name" value="Abhydrolase_2"/>
    <property type="match status" value="1"/>
</dbReference>
<dbReference type="InterPro" id="IPR003140">
    <property type="entry name" value="PLipase/COase/thioEstase"/>
</dbReference>
<comment type="caution">
    <text evidence="2">The sequence shown here is derived from an EMBL/GenBank/DDBJ whole genome shotgun (WGS) entry which is preliminary data.</text>
</comment>
<dbReference type="AlphaFoldDB" id="A0AAW9K397"/>
<accession>A0AAW9K397</accession>
<dbReference type="Gene3D" id="3.40.50.1820">
    <property type="entry name" value="alpha/beta hydrolase"/>
    <property type="match status" value="1"/>
</dbReference>
<dbReference type="GO" id="GO:0016787">
    <property type="term" value="F:hydrolase activity"/>
    <property type="evidence" value="ECO:0007669"/>
    <property type="project" value="InterPro"/>
</dbReference>
<dbReference type="InterPro" id="IPR029058">
    <property type="entry name" value="AB_hydrolase_fold"/>
</dbReference>
<evidence type="ECO:0000259" key="1">
    <source>
        <dbReference type="Pfam" id="PF02230"/>
    </source>
</evidence>
<proteinExistence type="predicted"/>
<feature type="domain" description="Phospholipase/carboxylesterase/thioesterase" evidence="1">
    <location>
        <begin position="71"/>
        <end position="190"/>
    </location>
</feature>
<dbReference type="EMBL" id="JAVBVO010000003">
    <property type="protein sequence ID" value="MDZ5758935.1"/>
    <property type="molecule type" value="Genomic_DNA"/>
</dbReference>
<reference evidence="2" key="1">
    <citation type="submission" date="2023-08" db="EMBL/GenBank/DDBJ databases">
        <title>Genomic characterization of piscicolin 126 produced by Carnobacterium maltaromaticum CM22 strain isolated from salmon (Salmo salar).</title>
        <authorList>
            <person name="Gonzalez-Gragera E."/>
            <person name="Garcia-Lopez J.D."/>
            <person name="Teso-Perez C."/>
            <person name="Gimenez-Hernandez I."/>
            <person name="Peralta-Sanchez J.M."/>
            <person name="Valdivia E."/>
            <person name="Montalban-Lopez M."/>
            <person name="Martin-Platero A.M."/>
            <person name="Banos A."/>
            <person name="Martinez-Bueno M."/>
        </authorList>
    </citation>
    <scope>NUCLEOTIDE SEQUENCE</scope>
    <source>
        <strain evidence="2">CM22</strain>
    </source>
</reference>
<protein>
    <submittedName>
        <fullName evidence="2">Phospholipase</fullName>
    </submittedName>
</protein>
<dbReference type="RefSeq" id="WP_322808964.1">
    <property type="nucleotide sequence ID" value="NZ_JAVBVO010000003.1"/>
</dbReference>
<evidence type="ECO:0000313" key="2">
    <source>
        <dbReference type="EMBL" id="MDZ5758935.1"/>
    </source>
</evidence>